<dbReference type="EMBL" id="BTGU01000095">
    <property type="protein sequence ID" value="GMN60098.1"/>
    <property type="molecule type" value="Genomic_DNA"/>
</dbReference>
<comment type="caution">
    <text evidence="1">The sequence shown here is derived from an EMBL/GenBank/DDBJ whole genome shotgun (WGS) entry which is preliminary data.</text>
</comment>
<sequence length="100" mass="10521">MPLLFAPIFSPASPPTSSPSKISAGFLLLRRATTRLLNTNLPPFSPISNLPSPKNPTALLAAILASSHRCWPLTQLLKLGMSESCLPSSPPLMLPSASSS</sequence>
<proteinExistence type="predicted"/>
<evidence type="ECO:0000313" key="2">
    <source>
        <dbReference type="Proteomes" id="UP001187192"/>
    </source>
</evidence>
<reference evidence="1" key="1">
    <citation type="submission" date="2023-07" db="EMBL/GenBank/DDBJ databases">
        <title>draft genome sequence of fig (Ficus carica).</title>
        <authorList>
            <person name="Takahashi T."/>
            <person name="Nishimura K."/>
        </authorList>
    </citation>
    <scope>NUCLEOTIDE SEQUENCE</scope>
</reference>
<evidence type="ECO:0000313" key="1">
    <source>
        <dbReference type="EMBL" id="GMN60098.1"/>
    </source>
</evidence>
<accession>A0AA88DRG4</accession>
<protein>
    <submittedName>
        <fullName evidence="1">Uncharacterized protein</fullName>
    </submittedName>
</protein>
<dbReference type="AlphaFoldDB" id="A0AA88DRG4"/>
<organism evidence="1 2">
    <name type="scientific">Ficus carica</name>
    <name type="common">Common fig</name>
    <dbReference type="NCBI Taxonomy" id="3494"/>
    <lineage>
        <taxon>Eukaryota</taxon>
        <taxon>Viridiplantae</taxon>
        <taxon>Streptophyta</taxon>
        <taxon>Embryophyta</taxon>
        <taxon>Tracheophyta</taxon>
        <taxon>Spermatophyta</taxon>
        <taxon>Magnoliopsida</taxon>
        <taxon>eudicotyledons</taxon>
        <taxon>Gunneridae</taxon>
        <taxon>Pentapetalae</taxon>
        <taxon>rosids</taxon>
        <taxon>fabids</taxon>
        <taxon>Rosales</taxon>
        <taxon>Moraceae</taxon>
        <taxon>Ficeae</taxon>
        <taxon>Ficus</taxon>
    </lineage>
</organism>
<keyword evidence="2" id="KW-1185">Reference proteome</keyword>
<dbReference type="Proteomes" id="UP001187192">
    <property type="component" value="Unassembled WGS sequence"/>
</dbReference>
<gene>
    <name evidence="1" type="ORF">TIFTF001_029181</name>
</gene>
<name>A0AA88DRG4_FICCA</name>